<proteinExistence type="predicted"/>
<dbReference type="RefSeq" id="XP_020061977.1">
    <property type="nucleotide sequence ID" value="XM_020208166.1"/>
</dbReference>
<evidence type="ECO:0000313" key="1">
    <source>
        <dbReference type="EMBL" id="ODV76855.1"/>
    </source>
</evidence>
<gene>
    <name evidence="1" type="ORF">CANTADRAFT_27609</name>
</gene>
<dbReference type="GeneID" id="30982303"/>
<accession>A0A1E4SBJ5</accession>
<evidence type="ECO:0000313" key="2">
    <source>
        <dbReference type="Proteomes" id="UP000094285"/>
    </source>
</evidence>
<name>A0A1E4SBJ5_9ASCO</name>
<keyword evidence="2" id="KW-1185">Reference proteome</keyword>
<dbReference type="Proteomes" id="UP000094285">
    <property type="component" value="Unassembled WGS sequence"/>
</dbReference>
<reference evidence="2" key="1">
    <citation type="submission" date="2016-05" db="EMBL/GenBank/DDBJ databases">
        <title>Comparative genomics of biotechnologically important yeasts.</title>
        <authorList>
            <consortium name="DOE Joint Genome Institute"/>
            <person name="Riley R."/>
            <person name="Haridas S."/>
            <person name="Wolfe K.H."/>
            <person name="Lopes M.R."/>
            <person name="Hittinger C.T."/>
            <person name="Goker M."/>
            <person name="Salamov A."/>
            <person name="Wisecaver J."/>
            <person name="Long T.M."/>
            <person name="Aerts A.L."/>
            <person name="Barry K."/>
            <person name="Choi C."/>
            <person name="Clum A."/>
            <person name="Coughlan A.Y."/>
            <person name="Deshpande S."/>
            <person name="Douglass A.P."/>
            <person name="Hanson S.J."/>
            <person name="Klenk H.-P."/>
            <person name="Labutti K."/>
            <person name="Lapidus A."/>
            <person name="Lindquist E."/>
            <person name="Lipzen A."/>
            <person name="Meier-Kolthoff J.P."/>
            <person name="Ohm R.A."/>
            <person name="Otillar R.P."/>
            <person name="Pangilinan J."/>
            <person name="Peng Y."/>
            <person name="Rokas A."/>
            <person name="Rosa C.A."/>
            <person name="Scheuner C."/>
            <person name="Sibirny A.A."/>
            <person name="Slot J.C."/>
            <person name="Stielow J.B."/>
            <person name="Sun H."/>
            <person name="Kurtzman C.P."/>
            <person name="Blackwell M."/>
            <person name="Grigoriev I.V."/>
            <person name="Jeffries T.W."/>
        </authorList>
    </citation>
    <scope>NUCLEOTIDE SEQUENCE [LARGE SCALE GENOMIC DNA]</scope>
    <source>
        <strain evidence="2">NRRL Y-17324</strain>
    </source>
</reference>
<sequence length="64" mass="7281">MKLVDYDCSQMRSPHLARAISVLGAPNKALRSLARRDRAIILEKRIIQFPVPINDISYYSHTLG</sequence>
<dbReference type="EMBL" id="KV453917">
    <property type="protein sequence ID" value="ODV76855.1"/>
    <property type="molecule type" value="Genomic_DNA"/>
</dbReference>
<protein>
    <submittedName>
        <fullName evidence="1">Uncharacterized protein</fullName>
    </submittedName>
</protein>
<organism evidence="1 2">
    <name type="scientific">Suhomyces tanzawaensis NRRL Y-17324</name>
    <dbReference type="NCBI Taxonomy" id="984487"/>
    <lineage>
        <taxon>Eukaryota</taxon>
        <taxon>Fungi</taxon>
        <taxon>Dikarya</taxon>
        <taxon>Ascomycota</taxon>
        <taxon>Saccharomycotina</taxon>
        <taxon>Pichiomycetes</taxon>
        <taxon>Debaryomycetaceae</taxon>
        <taxon>Suhomyces</taxon>
    </lineage>
</organism>
<dbReference type="AlphaFoldDB" id="A0A1E4SBJ5"/>